<evidence type="ECO:0000256" key="5">
    <source>
        <dbReference type="SAM" id="Phobius"/>
    </source>
</evidence>
<organism evidence="8 9">
    <name type="scientific">Azospirillum thermophilum</name>
    <dbReference type="NCBI Taxonomy" id="2202148"/>
    <lineage>
        <taxon>Bacteria</taxon>
        <taxon>Pseudomonadati</taxon>
        <taxon>Pseudomonadota</taxon>
        <taxon>Alphaproteobacteria</taxon>
        <taxon>Rhodospirillales</taxon>
        <taxon>Azospirillaceae</taxon>
        <taxon>Azospirillum</taxon>
    </lineage>
</organism>
<dbReference type="GO" id="GO:0005524">
    <property type="term" value="F:ATP binding"/>
    <property type="evidence" value="ECO:0007669"/>
    <property type="project" value="UniProtKB-KW"/>
</dbReference>
<dbReference type="PROSITE" id="PS50011">
    <property type="entry name" value="PROTEIN_KINASE_DOM"/>
    <property type="match status" value="1"/>
</dbReference>
<dbReference type="RefSeq" id="WP_109332624.1">
    <property type="nucleotide sequence ID" value="NZ_CP029357.1"/>
</dbReference>
<dbReference type="Gene3D" id="3.60.40.10">
    <property type="entry name" value="PPM-type phosphatase domain"/>
    <property type="match status" value="1"/>
</dbReference>
<gene>
    <name evidence="8" type="ORF">DEW08_25535</name>
</gene>
<dbReference type="InterPro" id="IPR000719">
    <property type="entry name" value="Prot_kinase_dom"/>
</dbReference>
<dbReference type="PROSITE" id="PS00108">
    <property type="entry name" value="PROTEIN_KINASE_ST"/>
    <property type="match status" value="1"/>
</dbReference>
<dbReference type="Gene3D" id="3.30.200.20">
    <property type="entry name" value="Phosphorylase Kinase, domain 1"/>
    <property type="match status" value="1"/>
</dbReference>
<dbReference type="PANTHER" id="PTHR43289">
    <property type="entry name" value="MITOGEN-ACTIVATED PROTEIN KINASE KINASE KINASE 20-RELATED"/>
    <property type="match status" value="1"/>
</dbReference>
<name>A0A2S2CYS8_9PROT</name>
<dbReference type="GO" id="GO:0004674">
    <property type="term" value="F:protein serine/threonine kinase activity"/>
    <property type="evidence" value="ECO:0007669"/>
    <property type="project" value="TreeGrafter"/>
</dbReference>
<keyword evidence="8" id="KW-0614">Plasmid</keyword>
<keyword evidence="1" id="KW-0808">Transferase</keyword>
<evidence type="ECO:0000313" key="8">
    <source>
        <dbReference type="EMBL" id="AWK89397.1"/>
    </source>
</evidence>
<keyword evidence="2" id="KW-0547">Nucleotide-binding</keyword>
<proteinExistence type="predicted"/>
<keyword evidence="5" id="KW-0812">Transmembrane</keyword>
<dbReference type="AlphaFoldDB" id="A0A2S2CYS8"/>
<keyword evidence="5" id="KW-1133">Transmembrane helix</keyword>
<keyword evidence="9" id="KW-1185">Reference proteome</keyword>
<feature type="transmembrane region" description="Helical" evidence="5">
    <location>
        <begin position="549"/>
        <end position="568"/>
    </location>
</feature>
<sequence length="570" mass="61515">MTGSLQIAFGLASETGRRPRNEDYAGVCLGSPGQRARRGIVAAVADGVGGAKGGRVAAELAVRTVIDGYYAQPETIGVQAAASRAVEAVNRWIVAQGRSDPALENMATTFAGVILLHRKAHVLHAGDSRVYRLSDGRLTRLTRDHTLSRPDYAHVLYRGLGIEESVRLDCSVHPLRLHDRFLLCSDGVHGTLGDGALAALLLRRESPEATARHIVAAALEAGSADNASAVVLDVVALPAADHAELASAAAALPLPDPPAVGEEMDGFRLTALLSQGRYSRLYRAHDLTAPGREGDGRPLVVKVPRPEVAAERTFRLAFVREAWVAARVRSPWVGEVVELPPGRQTRLYTVMPFYEGETLEQRLRRKPLTLAEGVEVAIALARAVSALHRAGIIHRDIKPDNVILQRGGGLKLIDLGVVRLPQVEEFPTADVPGTPSYMAPELFAGAAGDEASDQFALAVTLYRAFSGGGYPYGEIEPFTRPRFGRPVPLLRSRGDLPAWIDRILARALSVAPADRFGDVIEFAQELETALAHGRPVVVRRRPLYERNPLLFWKILSALLALTVLVLLARG</sequence>
<dbReference type="PANTHER" id="PTHR43289:SF6">
    <property type="entry name" value="SERINE_THREONINE-PROTEIN KINASE NEKL-3"/>
    <property type="match status" value="1"/>
</dbReference>
<evidence type="ECO:0000259" key="6">
    <source>
        <dbReference type="PROSITE" id="PS50011"/>
    </source>
</evidence>
<protein>
    <submittedName>
        <fullName evidence="8">Protein phosphatase</fullName>
    </submittedName>
</protein>
<dbReference type="SUPFAM" id="SSF56112">
    <property type="entry name" value="Protein kinase-like (PK-like)"/>
    <property type="match status" value="1"/>
</dbReference>
<dbReference type="OrthoDB" id="9801841at2"/>
<dbReference type="InterPro" id="IPR036457">
    <property type="entry name" value="PPM-type-like_dom_sf"/>
</dbReference>
<evidence type="ECO:0000259" key="7">
    <source>
        <dbReference type="PROSITE" id="PS51746"/>
    </source>
</evidence>
<dbReference type="PROSITE" id="PS51746">
    <property type="entry name" value="PPM_2"/>
    <property type="match status" value="1"/>
</dbReference>
<keyword evidence="5" id="KW-0472">Membrane</keyword>
<dbReference type="SMART" id="SM00332">
    <property type="entry name" value="PP2Cc"/>
    <property type="match status" value="1"/>
</dbReference>
<accession>A0A2S2CYS8</accession>
<dbReference type="KEGG" id="azz:DEW08_25535"/>
<evidence type="ECO:0000256" key="4">
    <source>
        <dbReference type="ARBA" id="ARBA00022840"/>
    </source>
</evidence>
<reference evidence="9" key="1">
    <citation type="submission" date="2018-05" db="EMBL/GenBank/DDBJ databases">
        <title>Azospirillum thermophila sp. nov., a novel isolated from hot spring.</title>
        <authorList>
            <person name="Zhao Z."/>
        </authorList>
    </citation>
    <scope>NUCLEOTIDE SEQUENCE [LARGE SCALE GENOMIC DNA]</scope>
    <source>
        <strain evidence="9">CFH 70021</strain>
        <plasmid evidence="9">unnamed2</plasmid>
    </source>
</reference>
<evidence type="ECO:0000313" key="9">
    <source>
        <dbReference type="Proteomes" id="UP000245629"/>
    </source>
</evidence>
<feature type="domain" description="Protein kinase" evidence="6">
    <location>
        <begin position="267"/>
        <end position="530"/>
    </location>
</feature>
<keyword evidence="4" id="KW-0067">ATP-binding</keyword>
<dbReference type="SUPFAM" id="SSF81606">
    <property type="entry name" value="PP2C-like"/>
    <property type="match status" value="1"/>
</dbReference>
<dbReference type="Proteomes" id="UP000245629">
    <property type="component" value="Plasmid unnamed2"/>
</dbReference>
<dbReference type="Pfam" id="PF13672">
    <property type="entry name" value="PP2C_2"/>
    <property type="match status" value="1"/>
</dbReference>
<dbReference type="CDD" id="cd00143">
    <property type="entry name" value="PP2Cc"/>
    <property type="match status" value="1"/>
</dbReference>
<dbReference type="SMART" id="SM00331">
    <property type="entry name" value="PP2C_SIG"/>
    <property type="match status" value="1"/>
</dbReference>
<evidence type="ECO:0000256" key="3">
    <source>
        <dbReference type="ARBA" id="ARBA00022777"/>
    </source>
</evidence>
<keyword evidence="3" id="KW-0418">Kinase</keyword>
<dbReference type="SMART" id="SM00220">
    <property type="entry name" value="S_TKc"/>
    <property type="match status" value="1"/>
</dbReference>
<dbReference type="Pfam" id="PF00069">
    <property type="entry name" value="Pkinase"/>
    <property type="match status" value="1"/>
</dbReference>
<dbReference type="CDD" id="cd14014">
    <property type="entry name" value="STKc_PknB_like"/>
    <property type="match status" value="1"/>
</dbReference>
<dbReference type="InterPro" id="IPR011009">
    <property type="entry name" value="Kinase-like_dom_sf"/>
</dbReference>
<feature type="domain" description="PPM-type phosphatase" evidence="7">
    <location>
        <begin position="8"/>
        <end position="234"/>
    </location>
</feature>
<dbReference type="Gene3D" id="1.10.510.10">
    <property type="entry name" value="Transferase(Phosphotransferase) domain 1"/>
    <property type="match status" value="1"/>
</dbReference>
<evidence type="ECO:0000256" key="1">
    <source>
        <dbReference type="ARBA" id="ARBA00022679"/>
    </source>
</evidence>
<dbReference type="InterPro" id="IPR001932">
    <property type="entry name" value="PPM-type_phosphatase-like_dom"/>
</dbReference>
<evidence type="ECO:0000256" key="2">
    <source>
        <dbReference type="ARBA" id="ARBA00022741"/>
    </source>
</evidence>
<dbReference type="InterPro" id="IPR008271">
    <property type="entry name" value="Ser/Thr_kinase_AS"/>
</dbReference>
<dbReference type="EMBL" id="CP029357">
    <property type="protein sequence ID" value="AWK89397.1"/>
    <property type="molecule type" value="Genomic_DNA"/>
</dbReference>
<geneLocation type="plasmid" evidence="8 9">
    <name>unnamed2</name>
</geneLocation>